<evidence type="ECO:0008006" key="6">
    <source>
        <dbReference type="Google" id="ProtNLM"/>
    </source>
</evidence>
<dbReference type="CDD" id="cd03048">
    <property type="entry name" value="GST_N_Ure2p_like"/>
    <property type="match status" value="1"/>
</dbReference>
<comment type="similarity">
    <text evidence="1">Belongs to the GST superfamily.</text>
</comment>
<dbReference type="InterPro" id="IPR010987">
    <property type="entry name" value="Glutathione-S-Trfase_C-like"/>
</dbReference>
<dbReference type="SFLD" id="SFLDG00358">
    <property type="entry name" value="Main_(cytGST)"/>
    <property type="match status" value="1"/>
</dbReference>
<dbReference type="OrthoDB" id="422574at2759"/>
<dbReference type="SUPFAM" id="SSF52833">
    <property type="entry name" value="Thioredoxin-like"/>
    <property type="match status" value="1"/>
</dbReference>
<reference evidence="4 5" key="1">
    <citation type="submission" date="2014-04" db="EMBL/GenBank/DDBJ databases">
        <authorList>
            <consortium name="DOE Joint Genome Institute"/>
            <person name="Kuo A."/>
            <person name="Martino E."/>
            <person name="Perotto S."/>
            <person name="Kohler A."/>
            <person name="Nagy L.G."/>
            <person name="Floudas D."/>
            <person name="Copeland A."/>
            <person name="Barry K.W."/>
            <person name="Cichocki N."/>
            <person name="Veneault-Fourrey C."/>
            <person name="LaButti K."/>
            <person name="Lindquist E.A."/>
            <person name="Lipzen A."/>
            <person name="Lundell T."/>
            <person name="Morin E."/>
            <person name="Murat C."/>
            <person name="Sun H."/>
            <person name="Tunlid A."/>
            <person name="Henrissat B."/>
            <person name="Grigoriev I.V."/>
            <person name="Hibbett D.S."/>
            <person name="Martin F."/>
            <person name="Nordberg H.P."/>
            <person name="Cantor M.N."/>
            <person name="Hua S.X."/>
        </authorList>
    </citation>
    <scope>NUCLEOTIDE SEQUENCE [LARGE SCALE GENOMIC DNA]</scope>
    <source>
        <strain evidence="4 5">Zn</strain>
    </source>
</reference>
<dbReference type="InterPro" id="IPR004046">
    <property type="entry name" value="GST_C"/>
</dbReference>
<dbReference type="Proteomes" id="UP000054321">
    <property type="component" value="Unassembled WGS sequence"/>
</dbReference>
<dbReference type="Gene3D" id="1.20.1050.130">
    <property type="match status" value="1"/>
</dbReference>
<dbReference type="Pfam" id="PF14497">
    <property type="entry name" value="GST_C_3"/>
    <property type="match status" value="1"/>
</dbReference>
<dbReference type="InterPro" id="IPR004045">
    <property type="entry name" value="Glutathione_S-Trfase_N"/>
</dbReference>
<dbReference type="InParanoid" id="A0A0C3DDF3"/>
<dbReference type="PROSITE" id="PS50404">
    <property type="entry name" value="GST_NTER"/>
    <property type="match status" value="1"/>
</dbReference>
<keyword evidence="5" id="KW-1185">Reference proteome</keyword>
<dbReference type="InterPro" id="IPR036249">
    <property type="entry name" value="Thioredoxin-like_sf"/>
</dbReference>
<proteinExistence type="inferred from homology"/>
<dbReference type="PROSITE" id="PS50405">
    <property type="entry name" value="GST_CTER"/>
    <property type="match status" value="1"/>
</dbReference>
<evidence type="ECO:0000259" key="2">
    <source>
        <dbReference type="PROSITE" id="PS50404"/>
    </source>
</evidence>
<dbReference type="SUPFAM" id="SSF47616">
    <property type="entry name" value="GST C-terminal domain-like"/>
    <property type="match status" value="1"/>
</dbReference>
<dbReference type="AlphaFoldDB" id="A0A0C3DDF3"/>
<organism evidence="4 5">
    <name type="scientific">Oidiodendron maius (strain Zn)</name>
    <dbReference type="NCBI Taxonomy" id="913774"/>
    <lineage>
        <taxon>Eukaryota</taxon>
        <taxon>Fungi</taxon>
        <taxon>Dikarya</taxon>
        <taxon>Ascomycota</taxon>
        <taxon>Pezizomycotina</taxon>
        <taxon>Leotiomycetes</taxon>
        <taxon>Leotiomycetes incertae sedis</taxon>
        <taxon>Myxotrichaceae</taxon>
        <taxon>Oidiodendron</taxon>
    </lineage>
</organism>
<feature type="domain" description="GST N-terminal" evidence="2">
    <location>
        <begin position="5"/>
        <end position="86"/>
    </location>
</feature>
<reference evidence="5" key="2">
    <citation type="submission" date="2015-01" db="EMBL/GenBank/DDBJ databases">
        <title>Evolutionary Origins and Diversification of the Mycorrhizal Mutualists.</title>
        <authorList>
            <consortium name="DOE Joint Genome Institute"/>
            <consortium name="Mycorrhizal Genomics Consortium"/>
            <person name="Kohler A."/>
            <person name="Kuo A."/>
            <person name="Nagy L.G."/>
            <person name="Floudas D."/>
            <person name="Copeland A."/>
            <person name="Barry K.W."/>
            <person name="Cichocki N."/>
            <person name="Veneault-Fourrey C."/>
            <person name="LaButti K."/>
            <person name="Lindquist E.A."/>
            <person name="Lipzen A."/>
            <person name="Lundell T."/>
            <person name="Morin E."/>
            <person name="Murat C."/>
            <person name="Riley R."/>
            <person name="Ohm R."/>
            <person name="Sun H."/>
            <person name="Tunlid A."/>
            <person name="Henrissat B."/>
            <person name="Grigoriev I.V."/>
            <person name="Hibbett D.S."/>
            <person name="Martin F."/>
        </authorList>
    </citation>
    <scope>NUCLEOTIDE SEQUENCE [LARGE SCALE GENOMIC DNA]</scope>
    <source>
        <strain evidence="5">Zn</strain>
    </source>
</reference>
<dbReference type="InterPro" id="IPR040079">
    <property type="entry name" value="Glutathione_S-Trfase"/>
</dbReference>
<evidence type="ECO:0000259" key="3">
    <source>
        <dbReference type="PROSITE" id="PS50405"/>
    </source>
</evidence>
<dbReference type="Pfam" id="PF02798">
    <property type="entry name" value="GST_N"/>
    <property type="match status" value="1"/>
</dbReference>
<accession>A0A0C3DDF3</accession>
<dbReference type="EMBL" id="KN832878">
    <property type="protein sequence ID" value="KIM99987.1"/>
    <property type="molecule type" value="Genomic_DNA"/>
</dbReference>
<dbReference type="PANTHER" id="PTHR44051">
    <property type="entry name" value="GLUTATHIONE S-TRANSFERASE-RELATED"/>
    <property type="match status" value="1"/>
</dbReference>
<dbReference type="FunCoup" id="A0A0C3DDF3">
    <property type="interactions" value="749"/>
</dbReference>
<dbReference type="HOGENOM" id="CLU_011226_14_2_1"/>
<evidence type="ECO:0000256" key="1">
    <source>
        <dbReference type="ARBA" id="ARBA00007409"/>
    </source>
</evidence>
<evidence type="ECO:0000313" key="5">
    <source>
        <dbReference type="Proteomes" id="UP000054321"/>
    </source>
</evidence>
<sequence length="246" mass="28376">MISQTKPIRIWGQVGPNPLKIAIILKELDLLYEVVPVPLSDIKQPEYLAINPNGRLPAIHDLNTGIILWETGAIIEYLIENYDTHHRLSFAAGTPESYHAKQWLFFQATGQGPYYGQLVWFKKFHIEQVPSAIERYINELNRVTGVLDGYLSLQKQEHGDRTDGDGPWLVGNKFSYADIAFIAHQRMPSMYFDKDEFDEDKFPHVKEWLGKMTSRETIKAVVESYDHAMGQTDFSTIQDRKMFEAR</sequence>
<feature type="domain" description="GST C-terminal" evidence="3">
    <location>
        <begin position="93"/>
        <end position="243"/>
    </location>
</feature>
<name>A0A0C3DDF3_OIDMZ</name>
<gene>
    <name evidence="4" type="ORF">OIDMADRAFT_42876</name>
</gene>
<dbReference type="STRING" id="913774.A0A0C3DDF3"/>
<protein>
    <recommendedName>
        <fullName evidence="6">Glutathione S-transferase</fullName>
    </recommendedName>
</protein>
<dbReference type="InterPro" id="IPR036282">
    <property type="entry name" value="Glutathione-S-Trfase_C_sf"/>
</dbReference>
<dbReference type="PANTHER" id="PTHR44051:SF23">
    <property type="entry name" value="GLUTATHIONE S-TRANSFERASE-LIKE PROTEIN TPCF"/>
    <property type="match status" value="1"/>
</dbReference>
<dbReference type="SFLD" id="SFLDS00019">
    <property type="entry name" value="Glutathione_Transferase_(cytos"/>
    <property type="match status" value="1"/>
</dbReference>
<evidence type="ECO:0000313" key="4">
    <source>
        <dbReference type="EMBL" id="KIM99987.1"/>
    </source>
</evidence>